<dbReference type="Proteomes" id="UP001154078">
    <property type="component" value="Chromosome 6"/>
</dbReference>
<sequence length="515" mass="56498">MKLLKFVQSAVNKAQRCNFSAQALPTPKTNPDVLYSGIFINNEWHKSKSGKTFETINPSTGKVITEVQQGGKEDIDIAVEAANEAFKFGSCWRTMDASERGRLLYKLADLIERDAEYVAALETLDNGKPFNLSYPIDIAGSIKVLRYMAGWADKNHGKTIPMDGKFFCYTRHEPVGVCGQIIPWNFPLLMFAWKIAPALSMGNTVVIKPAEQTPLTALYVAQLAKEAGFPAGVLNVVPGFGDAGAALVSNTKVDKIAFTGSTEVGLKIQQGAGMHNLKRTTLELGGKSPNIILADVDIKKAVEAAHFGLFFNQGQVCCAGSRTFIQDKIYDEFVERSVERAKRRITGDPFDPKTEQGPQVDETQMKRILGLIDQGVKEGAQLLTGGKRHGDEGYFVQPTVFSNVEDHHVIATEEIFGPVQQLMKFSDLDEIIERANNTNYGLASAVFSNDLDKVNYLVQGIRAGTVWVNTYNVLGAQIPFGGFKDSGHGREMGEYGLNQYTEVKSIIQAVPIKNS</sequence>
<keyword evidence="7" id="KW-1185">Reference proteome</keyword>
<dbReference type="CDD" id="cd07141">
    <property type="entry name" value="ALDH_F1AB_F2_RALDH1"/>
    <property type="match status" value="1"/>
</dbReference>
<dbReference type="InterPro" id="IPR016163">
    <property type="entry name" value="Ald_DH_C"/>
</dbReference>
<dbReference type="InterPro" id="IPR029510">
    <property type="entry name" value="Ald_DH_CS_GLU"/>
</dbReference>
<keyword evidence="2 4" id="KW-0560">Oxidoreductase</keyword>
<dbReference type="PROSITE" id="PS00070">
    <property type="entry name" value="ALDEHYDE_DEHYDR_CYS"/>
    <property type="match status" value="1"/>
</dbReference>
<dbReference type="Gene3D" id="3.40.309.10">
    <property type="entry name" value="Aldehyde Dehydrogenase, Chain A, domain 2"/>
    <property type="match status" value="1"/>
</dbReference>
<dbReference type="EMBL" id="OV121137">
    <property type="protein sequence ID" value="CAH0558936.1"/>
    <property type="molecule type" value="Genomic_DNA"/>
</dbReference>
<dbReference type="InterPro" id="IPR016161">
    <property type="entry name" value="Ald_DH/histidinol_DH"/>
</dbReference>
<feature type="active site" evidence="3">
    <location>
        <position position="283"/>
    </location>
</feature>
<evidence type="ECO:0000256" key="4">
    <source>
        <dbReference type="RuleBase" id="RU003345"/>
    </source>
</evidence>
<dbReference type="InterPro" id="IPR015590">
    <property type="entry name" value="Aldehyde_DH_dom"/>
</dbReference>
<reference evidence="6" key="1">
    <citation type="submission" date="2021-12" db="EMBL/GenBank/DDBJ databases">
        <authorList>
            <person name="King R."/>
        </authorList>
    </citation>
    <scope>NUCLEOTIDE SEQUENCE</scope>
</reference>
<evidence type="ECO:0000256" key="1">
    <source>
        <dbReference type="ARBA" id="ARBA00009986"/>
    </source>
</evidence>
<dbReference type="AlphaFoldDB" id="A0A9P0BAL2"/>
<dbReference type="InterPro" id="IPR016160">
    <property type="entry name" value="Ald_DH_CS_CYS"/>
</dbReference>
<proteinExistence type="inferred from homology"/>
<gene>
    <name evidence="6" type="ORF">MELIAE_LOCUS9144</name>
</gene>
<comment type="similarity">
    <text evidence="1 4">Belongs to the aldehyde dehydrogenase family.</text>
</comment>
<dbReference type="GO" id="GO:0016620">
    <property type="term" value="F:oxidoreductase activity, acting on the aldehyde or oxo group of donors, NAD or NADP as acceptor"/>
    <property type="evidence" value="ECO:0007669"/>
    <property type="project" value="InterPro"/>
</dbReference>
<dbReference type="Pfam" id="PF00171">
    <property type="entry name" value="Aldedh"/>
    <property type="match status" value="1"/>
</dbReference>
<evidence type="ECO:0000313" key="7">
    <source>
        <dbReference type="Proteomes" id="UP001154078"/>
    </source>
</evidence>
<name>A0A9P0BAL2_BRAAE</name>
<dbReference type="PANTHER" id="PTHR11699">
    <property type="entry name" value="ALDEHYDE DEHYDROGENASE-RELATED"/>
    <property type="match status" value="1"/>
</dbReference>
<evidence type="ECO:0000256" key="3">
    <source>
        <dbReference type="PROSITE-ProRule" id="PRU10007"/>
    </source>
</evidence>
<protein>
    <recommendedName>
        <fullName evidence="5">Aldehyde dehydrogenase domain-containing protein</fullName>
    </recommendedName>
</protein>
<evidence type="ECO:0000259" key="5">
    <source>
        <dbReference type="Pfam" id="PF00171"/>
    </source>
</evidence>
<dbReference type="PROSITE" id="PS00687">
    <property type="entry name" value="ALDEHYDE_DEHYDR_GLU"/>
    <property type="match status" value="1"/>
</dbReference>
<organism evidence="6 7">
    <name type="scientific">Brassicogethes aeneus</name>
    <name type="common">Rape pollen beetle</name>
    <name type="synonym">Meligethes aeneus</name>
    <dbReference type="NCBI Taxonomy" id="1431903"/>
    <lineage>
        <taxon>Eukaryota</taxon>
        <taxon>Metazoa</taxon>
        <taxon>Ecdysozoa</taxon>
        <taxon>Arthropoda</taxon>
        <taxon>Hexapoda</taxon>
        <taxon>Insecta</taxon>
        <taxon>Pterygota</taxon>
        <taxon>Neoptera</taxon>
        <taxon>Endopterygota</taxon>
        <taxon>Coleoptera</taxon>
        <taxon>Polyphaga</taxon>
        <taxon>Cucujiformia</taxon>
        <taxon>Nitidulidae</taxon>
        <taxon>Meligethinae</taxon>
        <taxon>Brassicogethes</taxon>
    </lineage>
</organism>
<evidence type="ECO:0000256" key="2">
    <source>
        <dbReference type="ARBA" id="ARBA00023002"/>
    </source>
</evidence>
<dbReference type="FunFam" id="3.40.605.10:FF:000026">
    <property type="entry name" value="Aldehyde dehydrogenase, putative"/>
    <property type="match status" value="1"/>
</dbReference>
<evidence type="ECO:0000313" key="6">
    <source>
        <dbReference type="EMBL" id="CAH0558936.1"/>
    </source>
</evidence>
<dbReference type="SUPFAM" id="SSF53720">
    <property type="entry name" value="ALDH-like"/>
    <property type="match status" value="1"/>
</dbReference>
<dbReference type="Gene3D" id="3.40.605.10">
    <property type="entry name" value="Aldehyde Dehydrogenase, Chain A, domain 1"/>
    <property type="match status" value="1"/>
</dbReference>
<dbReference type="InterPro" id="IPR016162">
    <property type="entry name" value="Ald_DH_N"/>
</dbReference>
<dbReference type="FunFam" id="3.40.605.10:FF:000050">
    <property type="entry name" value="Aldehyde dehydrogenase, mitochondrial"/>
    <property type="match status" value="1"/>
</dbReference>
<feature type="domain" description="Aldehyde dehydrogenase" evidence="5">
    <location>
        <begin position="44"/>
        <end position="506"/>
    </location>
</feature>
<dbReference type="FunFam" id="3.40.309.10:FF:000001">
    <property type="entry name" value="Mitochondrial aldehyde dehydrogenase 2"/>
    <property type="match status" value="1"/>
</dbReference>
<accession>A0A9P0BAL2</accession>
<dbReference type="OrthoDB" id="310895at2759"/>